<dbReference type="PROSITE" id="PS51464">
    <property type="entry name" value="SIS"/>
    <property type="match status" value="1"/>
</dbReference>
<dbReference type="Pfam" id="PF22645">
    <property type="entry name" value="GKRP_SIS_N"/>
    <property type="match status" value="1"/>
</dbReference>
<feature type="domain" description="SIS" evidence="4">
    <location>
        <begin position="58"/>
        <end position="221"/>
    </location>
</feature>
<dbReference type="InterPro" id="IPR005488">
    <property type="entry name" value="Etherase_MurQ"/>
</dbReference>
<organism evidence="5 6">
    <name type="scientific">Thermostichus vulcanus str. 'Rupite'</name>
    <dbReference type="NCBI Taxonomy" id="2813851"/>
    <lineage>
        <taxon>Bacteria</taxon>
        <taxon>Bacillati</taxon>
        <taxon>Cyanobacteriota</taxon>
        <taxon>Cyanophyceae</taxon>
        <taxon>Thermostichales</taxon>
        <taxon>Thermostichaceae</taxon>
        <taxon>Thermostichus</taxon>
    </lineage>
</organism>
<keyword evidence="1 3" id="KW-0456">Lyase</keyword>
<evidence type="ECO:0000259" key="4">
    <source>
        <dbReference type="PROSITE" id="PS51464"/>
    </source>
</evidence>
<comment type="similarity">
    <text evidence="3">Belongs to the GCKR-like family. MurNAc-6-P etherase subfamily.</text>
</comment>
<proteinExistence type="inferred from homology"/>
<comment type="subunit">
    <text evidence="3">Homodimer.</text>
</comment>
<dbReference type="InterPro" id="IPR001347">
    <property type="entry name" value="SIS_dom"/>
</dbReference>
<dbReference type="InterPro" id="IPR046348">
    <property type="entry name" value="SIS_dom_sf"/>
</dbReference>
<dbReference type="EMBL" id="JAFIRA010000032">
    <property type="protein sequence ID" value="MCJ2543614.1"/>
    <property type="molecule type" value="Genomic_DNA"/>
</dbReference>
<keyword evidence="2 3" id="KW-0119">Carbohydrate metabolism</keyword>
<name>A0ABT0CD08_THEVL</name>
<dbReference type="PANTHER" id="PTHR10088">
    <property type="entry name" value="GLUCOKINASE REGULATORY PROTEIN"/>
    <property type="match status" value="1"/>
</dbReference>
<evidence type="ECO:0000313" key="6">
    <source>
        <dbReference type="Proteomes" id="UP000830835"/>
    </source>
</evidence>
<dbReference type="GO" id="GO:0016829">
    <property type="term" value="F:lyase activity"/>
    <property type="evidence" value="ECO:0007669"/>
    <property type="project" value="UniProtKB-KW"/>
</dbReference>
<dbReference type="Gene3D" id="3.40.50.10490">
    <property type="entry name" value="Glucose-6-phosphate isomerase like protein, domain 1"/>
    <property type="match status" value="1"/>
</dbReference>
<comment type="pathway">
    <text evidence="3">Amino-sugar metabolism; N-acetylmuramate degradation.</text>
</comment>
<comment type="catalytic activity">
    <reaction evidence="3">
        <text>N-acetyl-D-muramate 6-phosphate + H2O = N-acetyl-D-glucosamine 6-phosphate + (R)-lactate</text>
        <dbReference type="Rhea" id="RHEA:26410"/>
        <dbReference type="ChEBI" id="CHEBI:15377"/>
        <dbReference type="ChEBI" id="CHEBI:16004"/>
        <dbReference type="ChEBI" id="CHEBI:57513"/>
        <dbReference type="ChEBI" id="CHEBI:58722"/>
        <dbReference type="EC" id="4.2.1.126"/>
    </reaction>
</comment>
<dbReference type="SUPFAM" id="SSF53697">
    <property type="entry name" value="SIS domain"/>
    <property type="match status" value="1"/>
</dbReference>
<accession>A0ABT0CD08</accession>
<gene>
    <name evidence="3 5" type="primary">murQ</name>
    <name evidence="5" type="ORF">JX360_11975</name>
</gene>
<protein>
    <recommendedName>
        <fullName evidence="3">N-acetylmuramic acid 6-phosphate etherase</fullName>
        <shortName evidence="3">MurNAc-6-P etherase</shortName>
        <ecNumber evidence="3">4.2.1.126</ecNumber>
    </recommendedName>
    <alternativeName>
        <fullName evidence="3">N-acetylmuramic acid 6-phosphate hydrolase</fullName>
    </alternativeName>
    <alternativeName>
        <fullName evidence="3">N-acetylmuramic acid 6-phosphate lyase</fullName>
    </alternativeName>
</protein>
<evidence type="ECO:0000313" key="5">
    <source>
        <dbReference type="EMBL" id="MCJ2543614.1"/>
    </source>
</evidence>
<comment type="caution">
    <text evidence="5">The sequence shown here is derived from an EMBL/GenBank/DDBJ whole genome shotgun (WGS) entry which is preliminary data.</text>
</comment>
<feature type="active site" evidence="3">
    <location>
        <position position="117"/>
    </location>
</feature>
<comment type="function">
    <text evidence="3">Specifically catalyzes the cleavage of the D-lactyl ether substituent of MurNAc 6-phosphate, producing GlcNAc 6-phosphate and D-lactate.</text>
</comment>
<dbReference type="NCBIfam" id="NF003915">
    <property type="entry name" value="PRK05441.1"/>
    <property type="match status" value="1"/>
</dbReference>
<dbReference type="HAMAP" id="MF_00068">
    <property type="entry name" value="MurQ"/>
    <property type="match status" value="1"/>
</dbReference>
<keyword evidence="6" id="KW-1185">Reference proteome</keyword>
<dbReference type="NCBIfam" id="TIGR00274">
    <property type="entry name" value="N-acetylmuramic acid 6-phosphate etherase"/>
    <property type="match status" value="1"/>
</dbReference>
<dbReference type="NCBIfam" id="NF009222">
    <property type="entry name" value="PRK12570.1"/>
    <property type="match status" value="1"/>
</dbReference>
<dbReference type="Proteomes" id="UP000830835">
    <property type="component" value="Unassembled WGS sequence"/>
</dbReference>
<reference evidence="5" key="1">
    <citation type="submission" date="2021-02" db="EMBL/GenBank/DDBJ databases">
        <title>The CRISPR/cas machinery reduction and long-range gene transfer in the hot spring cyanobacterium Synechococcus.</title>
        <authorList>
            <person name="Dvorak P."/>
            <person name="Jahodarova E."/>
            <person name="Hasler P."/>
            <person name="Poulickova A."/>
        </authorList>
    </citation>
    <scope>NUCLEOTIDE SEQUENCE</scope>
    <source>
        <strain evidence="5">Rupite</strain>
    </source>
</reference>
<dbReference type="EC" id="4.2.1.126" evidence="3"/>
<evidence type="ECO:0000256" key="1">
    <source>
        <dbReference type="ARBA" id="ARBA00023239"/>
    </source>
</evidence>
<sequence>MPHSWDPGSLTESRNPATLEIDNLSTLELVQRINAEDRRVPEAVANQAEPIAAAIDAIAQRMRQGGRLIYLGAGTSGRLGVLDAAECPPTFGTSPGQVIGLIAGGEKALTQAVEGAEDDPEAGALALQNLELQTCDSVVGIAASGRTPFVLGGIQAARKSGALTIGLACNHPSPLTEQVDIAIAPLVGPEVILGSTRMKAGTAQKLVLNTLSTGVMIRLGKTYGNLMVDLQASNAKLKRRAERMVALACDLDAATATQLLQACDGEVKTAILVALMGCSPQEARQHLQQAHGRIRQVLNSALPQQQ</sequence>
<comment type="miscellaneous">
    <text evidence="3">A lyase-type mechanism (elimination/hydration) is suggested for the cleavage of the lactyl ether bond of MurNAc 6-phosphate, with the formation of an alpha,beta-unsaturated aldehyde intermediate with (E)-stereochemistry, followed by the syn addition of water to give product.</text>
</comment>
<dbReference type="PANTHER" id="PTHR10088:SF4">
    <property type="entry name" value="GLUCOKINASE REGULATORY PROTEIN"/>
    <property type="match status" value="1"/>
</dbReference>
<dbReference type="CDD" id="cd05007">
    <property type="entry name" value="SIS_Etherase"/>
    <property type="match status" value="1"/>
</dbReference>
<evidence type="ECO:0000256" key="2">
    <source>
        <dbReference type="ARBA" id="ARBA00023277"/>
    </source>
</evidence>
<feature type="active site" description="Proton donor" evidence="3">
    <location>
        <position position="86"/>
    </location>
</feature>
<evidence type="ECO:0000256" key="3">
    <source>
        <dbReference type="HAMAP-Rule" id="MF_00068"/>
    </source>
</evidence>
<dbReference type="InterPro" id="IPR040190">
    <property type="entry name" value="MURQ/GCKR"/>
</dbReference>
<dbReference type="Gene3D" id="1.10.8.1080">
    <property type="match status" value="1"/>
</dbReference>